<evidence type="ECO:0000256" key="1">
    <source>
        <dbReference type="ARBA" id="ARBA00023002"/>
    </source>
</evidence>
<protein>
    <submittedName>
        <fullName evidence="4">D-amino-acid dehydrogenase</fullName>
        <ecNumber evidence="4">1.4.99.-</ecNumber>
    </submittedName>
</protein>
<dbReference type="Gene3D" id="3.50.50.60">
    <property type="entry name" value="FAD/NAD(P)-binding domain"/>
    <property type="match status" value="2"/>
</dbReference>
<dbReference type="SUPFAM" id="SSF51905">
    <property type="entry name" value="FAD/NAD(P)-binding domain"/>
    <property type="match status" value="1"/>
</dbReference>
<dbReference type="InterPro" id="IPR006076">
    <property type="entry name" value="FAD-dep_OxRdtase"/>
</dbReference>
<reference evidence="4 5" key="1">
    <citation type="submission" date="2022-08" db="EMBL/GenBank/DDBJ databases">
        <title>Bacterial and archaeal communities from various locations to study Microbial Dark Matter (Phase II).</title>
        <authorList>
            <person name="Stepanauskas R."/>
        </authorList>
    </citation>
    <scope>NUCLEOTIDE SEQUENCE [LARGE SCALE GENOMIC DNA]</scope>
    <source>
        <strain evidence="4 5">PD1</strain>
    </source>
</reference>
<dbReference type="SUPFAM" id="SSF54373">
    <property type="entry name" value="FAD-linked reductases, C-terminal domain"/>
    <property type="match status" value="1"/>
</dbReference>
<dbReference type="Proteomes" id="UP001204798">
    <property type="component" value="Unassembled WGS sequence"/>
</dbReference>
<dbReference type="PANTHER" id="PTHR13847:SF289">
    <property type="entry name" value="GLYCINE OXIDASE"/>
    <property type="match status" value="1"/>
</dbReference>
<keyword evidence="1 4" id="KW-0560">Oxidoreductase</keyword>
<dbReference type="EMBL" id="JANUCP010000009">
    <property type="protein sequence ID" value="MCS3921051.1"/>
    <property type="molecule type" value="Genomic_DNA"/>
</dbReference>
<dbReference type="Gene3D" id="3.30.9.10">
    <property type="entry name" value="D-Amino Acid Oxidase, subunit A, domain 2"/>
    <property type="match status" value="1"/>
</dbReference>
<dbReference type="EC" id="1.4.99.-" evidence="4"/>
<keyword evidence="2" id="KW-1133">Transmembrane helix</keyword>
<evidence type="ECO:0000313" key="4">
    <source>
        <dbReference type="EMBL" id="MCS3921051.1"/>
    </source>
</evidence>
<evidence type="ECO:0000256" key="2">
    <source>
        <dbReference type="SAM" id="Phobius"/>
    </source>
</evidence>
<dbReference type="InterPro" id="IPR036188">
    <property type="entry name" value="FAD/NAD-bd_sf"/>
</dbReference>
<keyword evidence="2" id="KW-0472">Membrane</keyword>
<comment type="caution">
    <text evidence="4">The sequence shown here is derived from an EMBL/GenBank/DDBJ whole genome shotgun (WGS) entry which is preliminary data.</text>
</comment>
<accession>A0ABT2ESY1</accession>
<feature type="transmembrane region" description="Helical" evidence="2">
    <location>
        <begin position="6"/>
        <end position="23"/>
    </location>
</feature>
<keyword evidence="5" id="KW-1185">Reference proteome</keyword>
<dbReference type="Pfam" id="PF01266">
    <property type="entry name" value="DAO"/>
    <property type="match status" value="1"/>
</dbReference>
<sequence length="413" mass="45354">MERADVIVIGGGIIGVCAAYFLAERGINAILLERDEICSGASYGNAGLIVPSHSVPLSSPGVVEKGLKWLLNPESPLYIRFRLDFGLMSWLWRFWRSCTKENVKRSLPILVSMQQESLRLFEQFAADGLEFGLQRKGTMTVFNTEKAFEEGVKEAELLKEYGIKSQVLVGEKVHEVEPLLKESVVGGIYFSGDAHLDPAQFVFALAKEVEQKGVKLSTQAEVIELKARGNLVESVVTTKGKFKADTIVLAAGAWSPNLLRNLGIKIPIQPAKGYSITFYEPNFSPSIPLMLSEVRVAVTPLDGRLRLGGTLELAGLDLSINQRRVEAIRRGASQYLPQIEAKREEVWRGLRPCTPDSLPIIGRSQKFDNLVIASGHGILGVSLGPITGKLVAQLVCGEPLDFDIKPLSPDRFQ</sequence>
<dbReference type="RefSeq" id="WP_259101802.1">
    <property type="nucleotide sequence ID" value="NZ_CP130454.1"/>
</dbReference>
<organism evidence="4 5">
    <name type="scientific">Candidatus Fervidibacter sacchari</name>
    <dbReference type="NCBI Taxonomy" id="1448929"/>
    <lineage>
        <taxon>Bacteria</taxon>
        <taxon>Candidatus Fervidibacterota</taxon>
        <taxon>Candidatus Fervidibacter</taxon>
    </lineage>
</organism>
<name>A0ABT2ESY1_9BACT</name>
<evidence type="ECO:0000259" key="3">
    <source>
        <dbReference type="Pfam" id="PF01266"/>
    </source>
</evidence>
<dbReference type="PANTHER" id="PTHR13847">
    <property type="entry name" value="SARCOSINE DEHYDROGENASE-RELATED"/>
    <property type="match status" value="1"/>
</dbReference>
<keyword evidence="2" id="KW-0812">Transmembrane</keyword>
<feature type="domain" description="FAD dependent oxidoreductase" evidence="3">
    <location>
        <begin position="5"/>
        <end position="394"/>
    </location>
</feature>
<evidence type="ECO:0000313" key="5">
    <source>
        <dbReference type="Proteomes" id="UP001204798"/>
    </source>
</evidence>
<proteinExistence type="predicted"/>
<gene>
    <name evidence="4" type="ORF">M2350_003492</name>
</gene>
<dbReference type="GO" id="GO:0016491">
    <property type="term" value="F:oxidoreductase activity"/>
    <property type="evidence" value="ECO:0007669"/>
    <property type="project" value="UniProtKB-KW"/>
</dbReference>